<dbReference type="InterPro" id="IPR012677">
    <property type="entry name" value="Nucleotide-bd_a/b_plait_sf"/>
</dbReference>
<dbReference type="Gene3D" id="3.30.70.330">
    <property type="match status" value="1"/>
</dbReference>
<dbReference type="GO" id="GO:0003700">
    <property type="term" value="F:DNA-binding transcription factor activity"/>
    <property type="evidence" value="ECO:0007669"/>
    <property type="project" value="UniProtKB-UniRule"/>
</dbReference>
<sequence length="395" mass="44465">MQMETQESLSARFAAQQEVQLSLIEKESTDLVDHIKYWNAVRLEYVIAFYSRKEGINRLGLQPLPTTAVSEAKAKEAIKMQLLLESLKKSAYGKETWTLGEVSSEIVNTVPKNCFKKEGFIVTVVFDNDPKNIFPYTCWNYIYYQDENNVWHKVHGQVDYDGLFYKEHTGDSVYFVLFQPDAMKYGTTGTWTVKFKNQTISASVTSSTRHLFGPSTETTDGEPSTSNAASGSQSPRRRKQQASEDTASPTSTSSGVRLRRRRGESPTTTTGTKRSRVGSDSVPTPAQVGSGSHTVARHNLSRLRRLQEEARDPPVALLTGHQNNLKCWRNRCNTKYGHLFVCCSSVFRWLGPHCEKQDLCKVLIAFKDTCQRKYFLDTVSLPKGTKVTLGSLDSL</sequence>
<keyword evidence="6 12" id="KW-1048">Host nucleus</keyword>
<evidence type="ECO:0000259" key="14">
    <source>
        <dbReference type="Pfam" id="PF00508"/>
    </source>
</evidence>
<comment type="similarity">
    <text evidence="12">Belongs to the papillomaviridae E2 protein family.</text>
</comment>
<reference evidence="16" key="1">
    <citation type="journal article" date="2018" name="Nat. Med.">
        <title>Expanded skin virome in DOCK8-deficient patients.</title>
        <authorList>
            <consortium name="NISC Comparative Sequencing Program"/>
            <person name="Tirosh O."/>
            <person name="Conlan S."/>
            <person name="Deming C."/>
            <person name="Lee-Lin S.Q."/>
            <person name="Huang X."/>
            <person name="Su H.C."/>
            <person name="Freeman A.F."/>
            <person name="Segre J.A."/>
            <person name="Kong H.H."/>
        </authorList>
    </citation>
    <scope>NUCLEOTIDE SEQUENCE</scope>
    <source>
        <strain evidence="16">HPV-mSK_118</strain>
    </source>
</reference>
<evidence type="ECO:0000256" key="7">
    <source>
        <dbReference type="ARBA" id="ARBA00022705"/>
    </source>
</evidence>
<dbReference type="GO" id="GO:0003677">
    <property type="term" value="F:DNA binding"/>
    <property type="evidence" value="ECO:0007669"/>
    <property type="project" value="UniProtKB-UniRule"/>
</dbReference>
<dbReference type="Pfam" id="PF00511">
    <property type="entry name" value="PPV_E2_C"/>
    <property type="match status" value="1"/>
</dbReference>
<comment type="function">
    <text evidence="12">Plays a role in the initiation of viral DNA replication. A dimer of E2 interacts with a dimer of E1 in order to improve specificity of E1 DNA binding activity. Once the complex recognizes and binds DNA at specific sites, the E2 dimer is removed from DNA. E2 also regulates viral transcription through binding to the E2RE response element (5'-ACCNNNNNNGGT-3') present in multiple copies in the regulatory regions of the viral genome. Activates or represses transcription depending on E2RE's position with regards to proximal promoter elements including the TATA-box. Repression occurs by sterically hindering the assembly of the transcription initiation complex.</text>
</comment>
<comment type="subunit">
    <text evidence="12">Binds DNA as homodimer. Interacts with protein E1; this interaction greatly increases E1 DNA-binding activity. Interacts with protein L1; this interaction enhances E2-dependent replication and transcription activation. Interacts with protein L2; this interaction inhibits E2 transcriptional activity but not DNA replication function E2. Interacts with protein E7; this interaction inhibits E7 oncogenic activity. Interacts with host TAF1; this interaction modulates E2-dependent transcriptional regulation. Interacts with host BRD4; this interaction mediates E2 transcriptional activation function. Additionally, the interaction with host BRD4 on mitotic chromosomes mediates tethering of the viral genome. Interacts with host TOPBP1; this interaction is required for optimal viral DNA replication.</text>
</comment>
<feature type="compositionally biased region" description="Polar residues" evidence="13">
    <location>
        <begin position="243"/>
        <end position="255"/>
    </location>
</feature>
<evidence type="ECO:0000256" key="12">
    <source>
        <dbReference type="HAMAP-Rule" id="MF_04001"/>
    </source>
</evidence>
<dbReference type="HAMAP" id="MF_04001">
    <property type="entry name" value="PPV_E2"/>
    <property type="match status" value="1"/>
</dbReference>
<dbReference type="SUPFAM" id="SSF51332">
    <property type="entry name" value="E2 regulatory, transactivation domain"/>
    <property type="match status" value="1"/>
</dbReference>
<keyword evidence="9 12" id="KW-0238">DNA-binding</keyword>
<feature type="compositionally biased region" description="Polar residues" evidence="13">
    <location>
        <begin position="281"/>
        <end position="293"/>
    </location>
</feature>
<comment type="PTM">
    <text evidence="12">Phosphorylated.</text>
</comment>
<keyword evidence="10 12" id="KW-0010">Activator</keyword>
<evidence type="ECO:0000256" key="9">
    <source>
        <dbReference type="ARBA" id="ARBA00023125"/>
    </source>
</evidence>
<evidence type="ECO:0000256" key="5">
    <source>
        <dbReference type="ARBA" id="ARBA00022553"/>
    </source>
</evidence>
<dbReference type="GO" id="GO:0006260">
    <property type="term" value="P:DNA replication"/>
    <property type="evidence" value="ECO:0007669"/>
    <property type="project" value="UniProtKB-KW"/>
</dbReference>
<dbReference type="InterPro" id="IPR001866">
    <property type="entry name" value="PPV_E2_N"/>
</dbReference>
<name>A0A385PLQ2_9PAPI</name>
<dbReference type="Gene3D" id="1.10.287.30">
    <property type="entry name" value="E2 (early) protein, N terminal domain, subdomain 1"/>
    <property type="match status" value="1"/>
</dbReference>
<keyword evidence="5 12" id="KW-0597">Phosphoprotein</keyword>
<feature type="domain" description="Papillomavirus E2 N-terminal" evidence="14">
    <location>
        <begin position="7"/>
        <end position="204"/>
    </location>
</feature>
<keyword evidence="11 12" id="KW-0804">Transcription</keyword>
<evidence type="ECO:0000313" key="16">
    <source>
        <dbReference type="EMBL" id="AYA94831.1"/>
    </source>
</evidence>
<keyword evidence="3 12" id="KW-0678">Repressor</keyword>
<evidence type="ECO:0000256" key="6">
    <source>
        <dbReference type="ARBA" id="ARBA00022562"/>
    </source>
</evidence>
<feature type="domain" description="Papillomavirus E2 C-terminal" evidence="15">
    <location>
        <begin position="314"/>
        <end position="392"/>
    </location>
</feature>
<gene>
    <name evidence="12" type="primary">E2</name>
</gene>
<dbReference type="InterPro" id="IPR042503">
    <property type="entry name" value="Regulatory_protein_E2_N_1"/>
</dbReference>
<evidence type="ECO:0000256" key="8">
    <source>
        <dbReference type="ARBA" id="ARBA00023015"/>
    </source>
</evidence>
<evidence type="ECO:0000256" key="11">
    <source>
        <dbReference type="ARBA" id="ARBA00023163"/>
    </source>
</evidence>
<evidence type="ECO:0000256" key="3">
    <source>
        <dbReference type="ARBA" id="ARBA00022491"/>
    </source>
</evidence>
<keyword evidence="4 12" id="KW-0244">Early protein</keyword>
<evidence type="ECO:0000256" key="2">
    <source>
        <dbReference type="ARBA" id="ARBA00007794"/>
    </source>
</evidence>
<dbReference type="InterPro" id="IPR042504">
    <property type="entry name" value="Regulatory_protein_E2_N_2"/>
</dbReference>
<dbReference type="InterPro" id="IPR033668">
    <property type="entry name" value="Reg_prot_E2"/>
</dbReference>
<keyword evidence="8 12" id="KW-0805">Transcription regulation</keyword>
<evidence type="ECO:0000256" key="13">
    <source>
        <dbReference type="SAM" id="MobiDB-lite"/>
    </source>
</evidence>
<protein>
    <recommendedName>
        <fullName evidence="12">Regulatory protein E2</fullName>
    </recommendedName>
</protein>
<comment type="caution">
    <text evidence="12">Lacks conserved residue(s) required for the propagation of feature annotation.</text>
</comment>
<dbReference type="GO" id="GO:0039693">
    <property type="term" value="P:viral DNA genome replication"/>
    <property type="evidence" value="ECO:0007669"/>
    <property type="project" value="UniProtKB-UniRule"/>
</dbReference>
<comment type="subcellular location">
    <subcellularLocation>
        <location evidence="1 12">Host nucleus</location>
    </subcellularLocation>
</comment>
<comment type="similarity">
    <text evidence="2">Belongs to the papillomaviridae E8^E2C protein family.</text>
</comment>
<accession>A0A385PLQ2</accession>
<organism evidence="16">
    <name type="scientific">Human papillomavirus</name>
    <dbReference type="NCBI Taxonomy" id="10566"/>
    <lineage>
        <taxon>Viruses</taxon>
        <taxon>Monodnaviria</taxon>
        <taxon>Shotokuvirae</taxon>
        <taxon>Cossaviricota</taxon>
        <taxon>Papovaviricetes</taxon>
        <taxon>Zurhausenvirales</taxon>
        <taxon>Papillomaviridae</taxon>
    </lineage>
</organism>
<dbReference type="Gene3D" id="2.170.200.10">
    <property type="entry name" value="Papillomavirus E2 early protein domain"/>
    <property type="match status" value="1"/>
</dbReference>
<dbReference type="InterPro" id="IPR000427">
    <property type="entry name" value="Papillomavirus_E2_C"/>
</dbReference>
<evidence type="ECO:0000256" key="1">
    <source>
        <dbReference type="ARBA" id="ARBA00004147"/>
    </source>
</evidence>
<dbReference type="GO" id="GO:0006351">
    <property type="term" value="P:DNA-templated transcription"/>
    <property type="evidence" value="ECO:0007669"/>
    <property type="project" value="UniProtKB-UniRule"/>
</dbReference>
<dbReference type="InterPro" id="IPR035975">
    <property type="entry name" value="E2/EBNA1_C_sf"/>
</dbReference>
<feature type="region of interest" description="DNA-binding domain" evidence="12">
    <location>
        <begin position="312"/>
        <end position="395"/>
    </location>
</feature>
<dbReference type="GO" id="GO:0042025">
    <property type="term" value="C:host cell nucleus"/>
    <property type="evidence" value="ECO:0007669"/>
    <property type="project" value="UniProtKB-SubCell"/>
</dbReference>
<dbReference type="EMBL" id="MH777260">
    <property type="protein sequence ID" value="AYA94831.1"/>
    <property type="molecule type" value="Genomic_DNA"/>
</dbReference>
<feature type="compositionally biased region" description="Polar residues" evidence="13">
    <location>
        <begin position="206"/>
        <end position="234"/>
    </location>
</feature>
<dbReference type="InterPro" id="IPR036050">
    <property type="entry name" value="Regulatory_protein_E2_N"/>
</dbReference>
<dbReference type="GO" id="GO:0000166">
    <property type="term" value="F:nucleotide binding"/>
    <property type="evidence" value="ECO:0007669"/>
    <property type="project" value="UniProtKB-UniRule"/>
</dbReference>
<feature type="region of interest" description="Disordered" evidence="13">
    <location>
        <begin position="206"/>
        <end position="298"/>
    </location>
</feature>
<dbReference type="GO" id="GO:0006275">
    <property type="term" value="P:regulation of DNA replication"/>
    <property type="evidence" value="ECO:0007669"/>
    <property type="project" value="UniProtKB-UniRule"/>
</dbReference>
<proteinExistence type="inferred from homology"/>
<evidence type="ECO:0000256" key="4">
    <source>
        <dbReference type="ARBA" id="ARBA00022518"/>
    </source>
</evidence>
<dbReference type="SUPFAM" id="SSF54957">
    <property type="entry name" value="Viral DNA-binding domain"/>
    <property type="match status" value="1"/>
</dbReference>
<dbReference type="Pfam" id="PF00508">
    <property type="entry name" value="PPV_E2_N"/>
    <property type="match status" value="1"/>
</dbReference>
<evidence type="ECO:0000259" key="15">
    <source>
        <dbReference type="Pfam" id="PF00511"/>
    </source>
</evidence>
<evidence type="ECO:0000256" key="10">
    <source>
        <dbReference type="ARBA" id="ARBA00023159"/>
    </source>
</evidence>
<keyword evidence="7 12" id="KW-0235">DNA replication</keyword>